<keyword evidence="1" id="KW-0813">Transport</keyword>
<keyword evidence="2" id="KW-0547">Nucleotide-binding</keyword>
<dbReference type="Proteomes" id="UP000295632">
    <property type="component" value="Unassembled WGS sequence"/>
</dbReference>
<protein>
    <submittedName>
        <fullName evidence="5">ABC transporter family protein</fullName>
    </submittedName>
</protein>
<evidence type="ECO:0000256" key="3">
    <source>
        <dbReference type="ARBA" id="ARBA00022840"/>
    </source>
</evidence>
<organism evidence="5 6">
    <name type="scientific">Aureibacillus halotolerans</name>
    <dbReference type="NCBI Taxonomy" id="1508390"/>
    <lineage>
        <taxon>Bacteria</taxon>
        <taxon>Bacillati</taxon>
        <taxon>Bacillota</taxon>
        <taxon>Bacilli</taxon>
        <taxon>Bacillales</taxon>
        <taxon>Bacillaceae</taxon>
        <taxon>Aureibacillus</taxon>
    </lineage>
</organism>
<dbReference type="InterPro" id="IPR027417">
    <property type="entry name" value="P-loop_NTPase"/>
</dbReference>
<dbReference type="AlphaFoldDB" id="A0A4R6U637"/>
<evidence type="ECO:0000313" key="6">
    <source>
        <dbReference type="Proteomes" id="UP000295632"/>
    </source>
</evidence>
<keyword evidence="3" id="KW-0067">ATP-binding</keyword>
<keyword evidence="6" id="KW-1185">Reference proteome</keyword>
<sequence length="92" mass="9821">MTEQAIITFNKVSKQLGRKMALQDCTFSLPKGGIVGVFVPNGAGKSTLFRLLADFIQPDKGDITLFGDPQVVGHGTTLLICPSNLFGRPIAT</sequence>
<evidence type="ECO:0000256" key="2">
    <source>
        <dbReference type="ARBA" id="ARBA00022741"/>
    </source>
</evidence>
<evidence type="ECO:0000313" key="5">
    <source>
        <dbReference type="EMBL" id="TDQ41226.1"/>
    </source>
</evidence>
<dbReference type="InterPro" id="IPR003439">
    <property type="entry name" value="ABC_transporter-like_ATP-bd"/>
</dbReference>
<dbReference type="GO" id="GO:0016887">
    <property type="term" value="F:ATP hydrolysis activity"/>
    <property type="evidence" value="ECO:0007669"/>
    <property type="project" value="InterPro"/>
</dbReference>
<evidence type="ECO:0000256" key="1">
    <source>
        <dbReference type="ARBA" id="ARBA00022448"/>
    </source>
</evidence>
<dbReference type="InterPro" id="IPR051782">
    <property type="entry name" value="ABC_Transporter_VariousFunc"/>
</dbReference>
<reference evidence="5 6" key="1">
    <citation type="submission" date="2019-03" db="EMBL/GenBank/DDBJ databases">
        <title>Genomic Encyclopedia of Type Strains, Phase IV (KMG-IV): sequencing the most valuable type-strain genomes for metagenomic binning, comparative biology and taxonomic classification.</title>
        <authorList>
            <person name="Goeker M."/>
        </authorList>
    </citation>
    <scope>NUCLEOTIDE SEQUENCE [LARGE SCALE GENOMIC DNA]</scope>
    <source>
        <strain evidence="5 6">DSM 28697</strain>
    </source>
</reference>
<accession>A0A4R6U637</accession>
<feature type="domain" description="ABC transporter" evidence="4">
    <location>
        <begin position="22"/>
        <end position="68"/>
    </location>
</feature>
<dbReference type="PANTHER" id="PTHR42939:SF1">
    <property type="entry name" value="ABC TRANSPORTER ATP-BINDING PROTEIN ALBC-RELATED"/>
    <property type="match status" value="1"/>
</dbReference>
<dbReference type="Gene3D" id="3.40.50.300">
    <property type="entry name" value="P-loop containing nucleotide triphosphate hydrolases"/>
    <property type="match status" value="1"/>
</dbReference>
<name>A0A4R6U637_9BACI</name>
<dbReference type="PANTHER" id="PTHR42939">
    <property type="entry name" value="ABC TRANSPORTER ATP-BINDING PROTEIN ALBC-RELATED"/>
    <property type="match status" value="1"/>
</dbReference>
<comment type="caution">
    <text evidence="5">The sequence shown here is derived from an EMBL/GenBank/DDBJ whole genome shotgun (WGS) entry which is preliminary data.</text>
</comment>
<evidence type="ECO:0000259" key="4">
    <source>
        <dbReference type="Pfam" id="PF00005"/>
    </source>
</evidence>
<proteinExistence type="predicted"/>
<dbReference type="SUPFAM" id="SSF52540">
    <property type="entry name" value="P-loop containing nucleoside triphosphate hydrolases"/>
    <property type="match status" value="1"/>
</dbReference>
<dbReference type="GO" id="GO:0005524">
    <property type="term" value="F:ATP binding"/>
    <property type="evidence" value="ECO:0007669"/>
    <property type="project" value="UniProtKB-KW"/>
</dbReference>
<gene>
    <name evidence="5" type="ORF">EV213_104224</name>
</gene>
<dbReference type="RefSeq" id="WP_133579819.1">
    <property type="nucleotide sequence ID" value="NZ_SNYJ01000004.1"/>
</dbReference>
<dbReference type="Pfam" id="PF00005">
    <property type="entry name" value="ABC_tran"/>
    <property type="match status" value="1"/>
</dbReference>
<dbReference type="EMBL" id="SNYJ01000004">
    <property type="protein sequence ID" value="TDQ41226.1"/>
    <property type="molecule type" value="Genomic_DNA"/>
</dbReference>
<dbReference type="OrthoDB" id="1551385at2"/>